<evidence type="ECO:0000256" key="8">
    <source>
        <dbReference type="ARBA" id="ARBA00023049"/>
    </source>
</evidence>
<keyword evidence="4" id="KW-0479">Metal-binding</keyword>
<dbReference type="GO" id="GO:0031965">
    <property type="term" value="C:nuclear membrane"/>
    <property type="evidence" value="ECO:0007669"/>
    <property type="project" value="Ensembl"/>
</dbReference>
<dbReference type="Pfam" id="PF00092">
    <property type="entry name" value="VWA"/>
    <property type="match status" value="1"/>
</dbReference>
<evidence type="ECO:0000256" key="3">
    <source>
        <dbReference type="ARBA" id="ARBA00022670"/>
    </source>
</evidence>
<dbReference type="InterPro" id="IPR004727">
    <property type="entry name" value="CLCA_chordata"/>
</dbReference>
<dbReference type="GO" id="GO:0008237">
    <property type="term" value="F:metallopeptidase activity"/>
    <property type="evidence" value="ECO:0007669"/>
    <property type="project" value="UniProtKB-KW"/>
</dbReference>
<dbReference type="GO" id="GO:0005229">
    <property type="term" value="F:intracellularly calcium-gated chloride channel activity"/>
    <property type="evidence" value="ECO:0007669"/>
    <property type="project" value="InterPro"/>
</dbReference>
<dbReference type="InterPro" id="IPR013642">
    <property type="entry name" value="CLCA_N"/>
</dbReference>
<dbReference type="InterPro" id="IPR002035">
    <property type="entry name" value="VWF_A"/>
</dbReference>
<dbReference type="SUPFAM" id="SSF53300">
    <property type="entry name" value="vWA-like"/>
    <property type="match status" value="1"/>
</dbReference>
<dbReference type="AlphaFoldDB" id="A0A8C2T7B7"/>
<keyword evidence="8" id="KW-0482">Metalloprotease</keyword>
<dbReference type="GO" id="GO:0006508">
    <property type="term" value="P:proteolysis"/>
    <property type="evidence" value="ECO:0007669"/>
    <property type="project" value="UniProtKB-KW"/>
</dbReference>
<evidence type="ECO:0000256" key="6">
    <source>
        <dbReference type="ARBA" id="ARBA00022801"/>
    </source>
</evidence>
<organism evidence="14 15">
    <name type="scientific">Coturnix japonica</name>
    <name type="common">Japanese quail</name>
    <name type="synonym">Coturnix coturnix japonica</name>
    <dbReference type="NCBI Taxonomy" id="93934"/>
    <lineage>
        <taxon>Eukaryota</taxon>
        <taxon>Metazoa</taxon>
        <taxon>Chordata</taxon>
        <taxon>Craniata</taxon>
        <taxon>Vertebrata</taxon>
        <taxon>Euteleostomi</taxon>
        <taxon>Archelosauria</taxon>
        <taxon>Archosauria</taxon>
        <taxon>Dinosauria</taxon>
        <taxon>Saurischia</taxon>
        <taxon>Theropoda</taxon>
        <taxon>Coelurosauria</taxon>
        <taxon>Aves</taxon>
        <taxon>Neognathae</taxon>
        <taxon>Galloanserae</taxon>
        <taxon>Galliformes</taxon>
        <taxon>Phasianidae</taxon>
        <taxon>Perdicinae</taxon>
        <taxon>Coturnix</taxon>
    </lineage>
</organism>
<keyword evidence="5 12" id="KW-0732">Signal</keyword>
<dbReference type="NCBIfam" id="TIGR00868">
    <property type="entry name" value="hCaCC"/>
    <property type="match status" value="1"/>
</dbReference>
<dbReference type="Gene3D" id="3.40.50.410">
    <property type="entry name" value="von Willebrand factor, type A domain"/>
    <property type="match status" value="1"/>
</dbReference>
<dbReference type="GO" id="GO:0005886">
    <property type="term" value="C:plasma membrane"/>
    <property type="evidence" value="ECO:0007669"/>
    <property type="project" value="Ensembl"/>
</dbReference>
<keyword evidence="6" id="KW-0378">Hydrolase</keyword>
<evidence type="ECO:0000259" key="13">
    <source>
        <dbReference type="PROSITE" id="PS50234"/>
    </source>
</evidence>
<dbReference type="Ensembl" id="ENSCJPT00005014104.1">
    <property type="protein sequence ID" value="ENSCJPP00005009442.1"/>
    <property type="gene ID" value="ENSCJPG00005008282.1"/>
</dbReference>
<keyword evidence="9" id="KW-0325">Glycoprotein</keyword>
<keyword evidence="3" id="KW-0645">Protease</keyword>
<dbReference type="PROSITE" id="PS50234">
    <property type="entry name" value="VWFA"/>
    <property type="match status" value="1"/>
</dbReference>
<accession>A0A8C2T7B7</accession>
<protein>
    <submittedName>
        <fullName evidence="14">Chloride channel accessory 2</fullName>
    </submittedName>
</protein>
<evidence type="ECO:0000256" key="4">
    <source>
        <dbReference type="ARBA" id="ARBA00022723"/>
    </source>
</evidence>
<comment type="similarity">
    <text evidence="1">Belongs to the CLCR family.</text>
</comment>
<feature type="chain" id="PRO_5034611718" evidence="12">
    <location>
        <begin position="23"/>
        <end position="930"/>
    </location>
</feature>
<dbReference type="GO" id="GO:0046872">
    <property type="term" value="F:metal ion binding"/>
    <property type="evidence" value="ECO:0007669"/>
    <property type="project" value="UniProtKB-KW"/>
</dbReference>
<evidence type="ECO:0000256" key="11">
    <source>
        <dbReference type="SAM" id="Phobius"/>
    </source>
</evidence>
<keyword evidence="15" id="KW-1185">Reference proteome</keyword>
<evidence type="ECO:0000256" key="2">
    <source>
        <dbReference type="ARBA" id="ARBA00022448"/>
    </source>
</evidence>
<evidence type="ECO:0000256" key="9">
    <source>
        <dbReference type="ARBA" id="ARBA00023180"/>
    </source>
</evidence>
<keyword evidence="7" id="KW-0862">Zinc</keyword>
<keyword evidence="11" id="KW-0812">Transmembrane</keyword>
<keyword evidence="2" id="KW-0813">Transport</keyword>
<gene>
    <name evidence="14" type="primary">CLCA2</name>
</gene>
<dbReference type="PANTHER" id="PTHR10579:SF66">
    <property type="entry name" value="CALCIUM-ACTIVATED CHLORIDE CHANNEL REGULATOR 2"/>
    <property type="match status" value="1"/>
</dbReference>
<dbReference type="PANTHER" id="PTHR10579">
    <property type="entry name" value="CALCIUM-ACTIVATED CHLORIDE CHANNEL REGULATOR"/>
    <property type="match status" value="1"/>
</dbReference>
<reference evidence="14" key="1">
    <citation type="submission" date="2015-11" db="EMBL/GenBank/DDBJ databases">
        <authorList>
            <consortium name="International Coturnix japonica Genome Analysis Consortium"/>
            <person name="Warren W."/>
            <person name="Burt D.W."/>
            <person name="Antin P.B."/>
            <person name="Lanford R."/>
            <person name="Gros J."/>
            <person name="Wilson R.K."/>
        </authorList>
    </citation>
    <scope>NUCLEOTIDE SEQUENCE [LARGE SCALE GENOMIC DNA]</scope>
</reference>
<dbReference type="GO" id="GO:0005829">
    <property type="term" value="C:cytosol"/>
    <property type="evidence" value="ECO:0007669"/>
    <property type="project" value="Ensembl"/>
</dbReference>
<evidence type="ECO:0000256" key="7">
    <source>
        <dbReference type="ARBA" id="ARBA00022833"/>
    </source>
</evidence>
<dbReference type="Proteomes" id="UP000694412">
    <property type="component" value="Chromosome 8"/>
</dbReference>
<evidence type="ECO:0000256" key="12">
    <source>
        <dbReference type="SAM" id="SignalP"/>
    </source>
</evidence>
<evidence type="ECO:0000313" key="15">
    <source>
        <dbReference type="Proteomes" id="UP000694412"/>
    </source>
</evidence>
<sequence length="930" mass="102877">MSGGAAAGAALLALVLAAAGEAASVLRNGGYEGLLAAVHPRVPEDDRLVIRLQEMITEASSYLFSATEGRVYFRSVKILIPPTWKEKSYEKPKHETYEKADVIVAAPYWKHGDDPYTLQHEACGKMGKYIHFTPNFLVNDYMTDIYGSRGRTFVHEWAHLRWGVFDEYDNDRPFYVTGQNQVKVTRCPSDLTGIYVCEKNSCTDGSCVINKLTGLFKEGCAFIPQRNQTAVSSIMYMQSLSSVVEFCNEHNHNKEAPNLQNRMCDYRSTWEVIKNSTDFENDMPLTSNSLITPPSFSLLQKRDRVICLVLDVSKTIAGGNWISRLHQAAELYLLQVVEENAYVGIVTFSDKGEIKTHVHQIVSYEARKQLASYLPTALGEKRANVCAGLRLACEVIRKKEGHLYGSEIILVTGGQDSSTGKCFSEVINGGSVIHTITVGSSAAKEIEHFSKETGGFKFFVPERLDFSDLLDVFTGIVSRSGDTFHQSVQIESAGESVAEYRQLRRTVTIDSTVGRETFFVATWQAAEPPEIILTDPIGRSYTTKDFELDSVFHVARLQIPGIAQTGDWTYTLINVHLAPQVLTMTVTSRAANSTLPTVSVKTYMSKDTTYYPSAMVVYVQVSQGFSPILGASVTAIISSENGDMVSLELLDNGAGSDIIKNDGIYSKYLFSFSGNGRHSLKVHIQANRTTVPQTAMPWSHAMYIPGYVENGKLKMNPSRPPAIKNNIQVRRGGFARIAVGESFTVSAVPIGPYIDVFPPCKIIDLDARMEDDKVILSWTAPGDDFDKGQAASYEIRTSETPLELRDSFYSATFVNASTLSPQHAGYTEIFVFKPEAFTTGNITVIYVAIRAVDEVFLRSELSNIAQAVMFIPPMAYPTSNLKFGVSTILLLFFLLLTAACLTVSTSLYLVKKKKKKALSENTAKLLQHKV</sequence>
<reference evidence="14" key="3">
    <citation type="submission" date="2025-09" db="UniProtKB">
        <authorList>
            <consortium name="Ensembl"/>
        </authorList>
    </citation>
    <scope>IDENTIFICATION</scope>
</reference>
<name>A0A8C2T7B7_COTJA</name>
<evidence type="ECO:0000256" key="1">
    <source>
        <dbReference type="ARBA" id="ARBA00006398"/>
    </source>
</evidence>
<dbReference type="InterPro" id="IPR036465">
    <property type="entry name" value="vWFA_dom_sf"/>
</dbReference>
<evidence type="ECO:0000256" key="10">
    <source>
        <dbReference type="ARBA" id="ARBA00023214"/>
    </source>
</evidence>
<dbReference type="GO" id="GO:0005654">
    <property type="term" value="C:nucleoplasm"/>
    <property type="evidence" value="ECO:0007669"/>
    <property type="project" value="Ensembl"/>
</dbReference>
<dbReference type="GeneTree" id="ENSGT00940000161548"/>
<dbReference type="InterPro" id="IPR051266">
    <property type="entry name" value="CLCR"/>
</dbReference>
<proteinExistence type="inferred from homology"/>
<keyword evidence="10" id="KW-0868">Chloride</keyword>
<keyword evidence="11" id="KW-1133">Transmembrane helix</keyword>
<dbReference type="GO" id="GO:0030054">
    <property type="term" value="C:cell junction"/>
    <property type="evidence" value="ECO:0007669"/>
    <property type="project" value="Ensembl"/>
</dbReference>
<reference evidence="14" key="2">
    <citation type="submission" date="2025-08" db="UniProtKB">
        <authorList>
            <consortium name="Ensembl"/>
        </authorList>
    </citation>
    <scope>IDENTIFICATION</scope>
</reference>
<dbReference type="SMART" id="SM00327">
    <property type="entry name" value="VWA"/>
    <property type="match status" value="1"/>
</dbReference>
<dbReference type="Pfam" id="PF08434">
    <property type="entry name" value="CLCA"/>
    <property type="match status" value="1"/>
</dbReference>
<feature type="signal peptide" evidence="12">
    <location>
        <begin position="1"/>
        <end position="22"/>
    </location>
</feature>
<evidence type="ECO:0000256" key="5">
    <source>
        <dbReference type="ARBA" id="ARBA00022729"/>
    </source>
</evidence>
<feature type="transmembrane region" description="Helical" evidence="11">
    <location>
        <begin position="888"/>
        <end position="910"/>
    </location>
</feature>
<evidence type="ECO:0000313" key="14">
    <source>
        <dbReference type="Ensembl" id="ENSCJPP00005009442.1"/>
    </source>
</evidence>
<dbReference type="CDD" id="cd00198">
    <property type="entry name" value="vWFA"/>
    <property type="match status" value="1"/>
</dbReference>
<keyword evidence="11" id="KW-0472">Membrane</keyword>
<feature type="domain" description="VWFA" evidence="13">
    <location>
        <begin position="305"/>
        <end position="476"/>
    </location>
</feature>